<proteinExistence type="predicted"/>
<dbReference type="InterPro" id="IPR036412">
    <property type="entry name" value="HAD-like_sf"/>
</dbReference>
<dbReference type="OrthoDB" id="413953at2759"/>
<evidence type="ECO:0000313" key="4">
    <source>
        <dbReference type="Proteomes" id="UP000504633"/>
    </source>
</evidence>
<name>A0A6J1LF40_DROHY</name>
<dbReference type="GO" id="GO:0046872">
    <property type="term" value="F:metal ion binding"/>
    <property type="evidence" value="ECO:0007669"/>
    <property type="project" value="UniProtKB-KW"/>
</dbReference>
<evidence type="ECO:0000313" key="5">
    <source>
        <dbReference type="RefSeq" id="XP_023164835.1"/>
    </source>
</evidence>
<feature type="binding site" evidence="3">
    <location>
        <position position="47"/>
    </location>
    <ligand>
        <name>Mg(2+)</name>
        <dbReference type="ChEBI" id="CHEBI:18420"/>
    </ligand>
</feature>
<feature type="binding site" evidence="3">
    <location>
        <position position="305"/>
    </location>
    <ligand>
        <name>Mg(2+)</name>
        <dbReference type="ChEBI" id="CHEBI:18420"/>
    </ligand>
</feature>
<dbReference type="PANTHER" id="PTHR19288">
    <property type="entry name" value="4-NITROPHENYLPHOSPHATASE-RELATED"/>
    <property type="match status" value="1"/>
</dbReference>
<comment type="cofactor">
    <cofactor evidence="3">
        <name>Mg(2+)</name>
        <dbReference type="ChEBI" id="CHEBI:18420"/>
    </cofactor>
    <text evidence="3">Divalent metal ions. Mg(2+) is the most effective.</text>
</comment>
<dbReference type="Gene3D" id="3.40.50.1000">
    <property type="entry name" value="HAD superfamily/HAD-like"/>
    <property type="match status" value="2"/>
</dbReference>
<dbReference type="InterPro" id="IPR006357">
    <property type="entry name" value="HAD-SF_hydro_IIA"/>
</dbReference>
<feature type="binding site" evidence="3">
    <location>
        <position position="49"/>
    </location>
    <ligand>
        <name>Mg(2+)</name>
        <dbReference type="ChEBI" id="CHEBI:18420"/>
    </ligand>
</feature>
<gene>
    <name evidence="5" type="primary">LOC111595373</name>
</gene>
<keyword evidence="4" id="KW-1185">Reference proteome</keyword>
<organism evidence="4 5">
    <name type="scientific">Drosophila hydei</name>
    <name type="common">Fruit fly</name>
    <dbReference type="NCBI Taxonomy" id="7224"/>
    <lineage>
        <taxon>Eukaryota</taxon>
        <taxon>Metazoa</taxon>
        <taxon>Ecdysozoa</taxon>
        <taxon>Arthropoda</taxon>
        <taxon>Hexapoda</taxon>
        <taxon>Insecta</taxon>
        <taxon>Pterygota</taxon>
        <taxon>Neoptera</taxon>
        <taxon>Endopterygota</taxon>
        <taxon>Diptera</taxon>
        <taxon>Brachycera</taxon>
        <taxon>Muscomorpha</taxon>
        <taxon>Ephydroidea</taxon>
        <taxon>Drosophilidae</taxon>
        <taxon>Drosophila</taxon>
    </lineage>
</organism>
<dbReference type="GeneID" id="111595373"/>
<dbReference type="Pfam" id="PF13344">
    <property type="entry name" value="Hydrolase_6"/>
    <property type="match status" value="1"/>
</dbReference>
<dbReference type="SUPFAM" id="SSF56784">
    <property type="entry name" value="HAD-like"/>
    <property type="match status" value="1"/>
</dbReference>
<dbReference type="GO" id="GO:0005737">
    <property type="term" value="C:cytoplasm"/>
    <property type="evidence" value="ECO:0007669"/>
    <property type="project" value="TreeGrafter"/>
</dbReference>
<evidence type="ECO:0000256" key="1">
    <source>
        <dbReference type="PIRSR" id="PIRSR000915-1"/>
    </source>
</evidence>
<dbReference type="Proteomes" id="UP000504633">
    <property type="component" value="Unplaced"/>
</dbReference>
<dbReference type="InterPro" id="IPR023214">
    <property type="entry name" value="HAD_sf"/>
</dbReference>
<dbReference type="GO" id="GO:0016791">
    <property type="term" value="F:phosphatase activity"/>
    <property type="evidence" value="ECO:0007669"/>
    <property type="project" value="TreeGrafter"/>
</dbReference>
<reference evidence="5" key="1">
    <citation type="submission" date="2025-08" db="UniProtKB">
        <authorList>
            <consortium name="RefSeq"/>
        </authorList>
    </citation>
    <scope>IDENTIFICATION</scope>
    <source>
        <strain evidence="5">15085-1641.00</strain>
        <tissue evidence="5">Whole body</tissue>
    </source>
</reference>
<dbReference type="PIRSF" id="PIRSF000915">
    <property type="entry name" value="PGP-type_phosphatase"/>
    <property type="match status" value="1"/>
</dbReference>
<evidence type="ECO:0000256" key="2">
    <source>
        <dbReference type="PIRSR" id="PIRSR000915-2"/>
    </source>
</evidence>
<feature type="active site" description="Nucleophile" evidence="1">
    <location>
        <position position="47"/>
    </location>
</feature>
<keyword evidence="3" id="KW-0479">Metal-binding</keyword>
<dbReference type="KEGG" id="dhe:111595373"/>
<keyword evidence="3" id="KW-0460">Magnesium</keyword>
<sequence>MLRRLCRVAATSWRSAQSNCHSPKILKQLSAAEREKFLNSFDVVFCDCDGVVWYTLRDFIPGSAQALAELQRRGKRLTFVTNNSISSVAEHLHKFAQQAQLHVLKVGRPLMCVSWFVSHYCWPAGTDCASGAGHLRSPAGDWLCWADLLPGDAVVQAAAARCWLPANAGGELVGSGLLTAIQPVSFGQPEGVIIRSLAELREAIFGGEPVAAVIIDVDFNLTATKLMRAHIQLQNPNCLFLAGAADALIPFGDRDIIGPGPFIDVVAQSTGRQPTVLGKPGEALRQLLRQHHAHIPANRVLFIGDSLASDIGFARASGYQTLLVLTGGSSEADLAKLPAGHAQMPDYVADCLGDLCAKPH</sequence>
<protein>
    <submittedName>
        <fullName evidence="5">4-nitrophenylphosphatase isoform X1</fullName>
    </submittedName>
</protein>
<dbReference type="RefSeq" id="XP_023164835.1">
    <property type="nucleotide sequence ID" value="XM_023309067.2"/>
</dbReference>
<dbReference type="PANTHER" id="PTHR19288:SF4">
    <property type="entry name" value="RE04130P-RELATED"/>
    <property type="match status" value="1"/>
</dbReference>
<dbReference type="Pfam" id="PF13242">
    <property type="entry name" value="Hydrolase_like"/>
    <property type="match status" value="1"/>
</dbReference>
<evidence type="ECO:0000256" key="3">
    <source>
        <dbReference type="PIRSR" id="PIRSR000915-3"/>
    </source>
</evidence>
<feature type="binding site" evidence="2">
    <location>
        <position position="279"/>
    </location>
    <ligand>
        <name>substrate</name>
    </ligand>
</feature>
<accession>A0A6J1LF40</accession>
<feature type="active site" description="Proton donor" evidence="1">
    <location>
        <position position="49"/>
    </location>
</feature>
<dbReference type="AlphaFoldDB" id="A0A6J1LF40"/>